<gene>
    <name evidence="1" type="ORF">OH143_07025</name>
</gene>
<reference evidence="1" key="1">
    <citation type="submission" date="2022-10" db="EMBL/GenBank/DDBJ databases">
        <title>Complete genome of Methanoculleus submarinus DSM 15122.</title>
        <authorList>
            <person name="Chen S.-C."/>
            <person name="Lai S.-J."/>
            <person name="You Y.-T."/>
        </authorList>
    </citation>
    <scope>NUCLEOTIDE SEQUENCE</scope>
    <source>
        <strain evidence="1">DSM 15122</strain>
    </source>
</reference>
<dbReference type="InterPro" id="IPR036493">
    <property type="entry name" value="YunC_sf"/>
</dbReference>
<dbReference type="Proteomes" id="UP001156196">
    <property type="component" value="Chromosome"/>
</dbReference>
<dbReference type="RefSeq" id="WP_143706273.1">
    <property type="nucleotide sequence ID" value="NZ_CP109831.1"/>
</dbReference>
<accession>A0AAX3E5T1</accession>
<evidence type="ECO:0000313" key="2">
    <source>
        <dbReference type="Proteomes" id="UP001156196"/>
    </source>
</evidence>
<dbReference type="KEGG" id="msum:OH143_07025"/>
<dbReference type="Gene3D" id="3.30.1980.10">
    <property type="entry name" value="Hypothetical protein YunC"/>
    <property type="match status" value="1"/>
</dbReference>
<sequence>MIWRGQDKNLRVRAAVVQPEGPGGRRGIIGTGGFDIEALANAGVPATVVGASEEATLDDPDSLMDAGVKAANLPAVQRRVEIGMPGREAPNRM</sequence>
<evidence type="ECO:0000313" key="1">
    <source>
        <dbReference type="EMBL" id="UYU17467.1"/>
    </source>
</evidence>
<dbReference type="AlphaFoldDB" id="A0AAX3E5T1"/>
<dbReference type="GeneID" id="24782350"/>
<dbReference type="EMBL" id="CP109831">
    <property type="protein sequence ID" value="UYU17467.1"/>
    <property type="molecule type" value="Genomic_DNA"/>
</dbReference>
<organism evidence="1 2">
    <name type="scientific">Methanoculleus submarinus</name>
    <dbReference type="NCBI Taxonomy" id="204050"/>
    <lineage>
        <taxon>Archaea</taxon>
        <taxon>Methanobacteriati</taxon>
        <taxon>Methanobacteriota</taxon>
        <taxon>Stenosarchaea group</taxon>
        <taxon>Methanomicrobia</taxon>
        <taxon>Methanomicrobiales</taxon>
        <taxon>Methanomicrobiaceae</taxon>
        <taxon>Methanoculleus</taxon>
    </lineage>
</organism>
<proteinExistence type="predicted"/>
<keyword evidence="2" id="KW-1185">Reference proteome</keyword>
<protein>
    <submittedName>
        <fullName evidence="1">YunC family protein</fullName>
    </submittedName>
</protein>
<name>A0AAX3E5T1_9EURY</name>